<dbReference type="EnsemblMetazoa" id="SMAR003735-RA">
    <property type="protein sequence ID" value="SMAR003735-PA"/>
    <property type="gene ID" value="SMAR003735"/>
</dbReference>
<dbReference type="STRING" id="126957.T1IRN6"/>
<name>T1IRN6_STRMM</name>
<dbReference type="eggNOG" id="KOG2806">
    <property type="taxonomic scope" value="Eukaryota"/>
</dbReference>
<reference evidence="5" key="2">
    <citation type="submission" date="2015-02" db="UniProtKB">
        <authorList>
            <consortium name="EnsemblMetazoa"/>
        </authorList>
    </citation>
    <scope>IDENTIFICATION</scope>
</reference>
<keyword evidence="6" id="KW-1185">Reference proteome</keyword>
<reference evidence="6" key="1">
    <citation type="submission" date="2011-05" db="EMBL/GenBank/DDBJ databases">
        <authorList>
            <person name="Richards S.R."/>
            <person name="Qu J."/>
            <person name="Jiang H."/>
            <person name="Jhangiani S.N."/>
            <person name="Agravi P."/>
            <person name="Goodspeed R."/>
            <person name="Gross S."/>
            <person name="Mandapat C."/>
            <person name="Jackson L."/>
            <person name="Mathew T."/>
            <person name="Pu L."/>
            <person name="Thornton R."/>
            <person name="Saada N."/>
            <person name="Wilczek-Boney K.B."/>
            <person name="Lee S."/>
            <person name="Kovar C."/>
            <person name="Wu Y."/>
            <person name="Scherer S.E."/>
            <person name="Worley K.C."/>
            <person name="Muzny D.M."/>
            <person name="Gibbs R."/>
        </authorList>
    </citation>
    <scope>NUCLEOTIDE SEQUENCE</scope>
    <source>
        <strain evidence="6">Brora</strain>
    </source>
</reference>
<proteinExistence type="predicted"/>
<dbReference type="PROSITE" id="PS01095">
    <property type="entry name" value="GH18_1"/>
    <property type="match status" value="1"/>
</dbReference>
<dbReference type="Gene3D" id="3.40.50.1820">
    <property type="entry name" value="alpha/beta hydrolase"/>
    <property type="match status" value="1"/>
</dbReference>
<evidence type="ECO:0000313" key="5">
    <source>
        <dbReference type="EnsemblMetazoa" id="SMAR003735-PA"/>
    </source>
</evidence>
<dbReference type="SUPFAM" id="SSF53474">
    <property type="entry name" value="alpha/beta-Hydrolases"/>
    <property type="match status" value="1"/>
</dbReference>
<dbReference type="GO" id="GO:0005576">
    <property type="term" value="C:extracellular region"/>
    <property type="evidence" value="ECO:0007669"/>
    <property type="project" value="TreeGrafter"/>
</dbReference>
<dbReference type="SMART" id="SM00636">
    <property type="entry name" value="Glyco_18"/>
    <property type="match status" value="1"/>
</dbReference>
<dbReference type="GO" id="GO:0008061">
    <property type="term" value="F:chitin binding"/>
    <property type="evidence" value="ECO:0007669"/>
    <property type="project" value="InterPro"/>
</dbReference>
<dbReference type="GO" id="GO:0005975">
    <property type="term" value="P:carbohydrate metabolic process"/>
    <property type="evidence" value="ECO:0007669"/>
    <property type="project" value="InterPro"/>
</dbReference>
<dbReference type="InterPro" id="IPR029058">
    <property type="entry name" value="AB_hydrolase_fold"/>
</dbReference>
<evidence type="ECO:0000256" key="2">
    <source>
        <dbReference type="ARBA" id="ARBA00023295"/>
    </source>
</evidence>
<dbReference type="InterPro" id="IPR050314">
    <property type="entry name" value="Glycosyl_Hydrlase_18"/>
</dbReference>
<sequence length="751" mass="85989">MFYVNCSNSGCKSWYVTSHRRVCYFVNNQLPVGKLDTSLCTHIIFAFAEISENGTLIPANPNDPEVYSQLIQLKQKAPSLKLMVSTGSDRLSAISKTTESRRIVIRFCKECNRVFKKYDFDGIDIDWEFPGIFGRGNFVALLKEINEISLIMFGEGDNKPLLTAAVSAVPAKIIESYNIPQIAKYVDFVNIMCYSYNYFHKSFPFTGYNSPLFKRKYDLPYANMMNIEWGTNHWAYEGMPKNKIVVGIPTYGHTYILANPKWHKVYDLAIGSGIFEGDINFPQVCDLLHNGGERAFDNQTMVPYYFQDKNWISYEDEVSMTYKAKWIVSQNFSGVMTWTLNSDDWSGHCGMGPFPLHTILRDIVLYLLTLVEETVEFLRHLRRPRIHPIPVRPVSPNDSPHIEMVQVGAKRTLRIIHLKSKKNEEKRQTDEEKLQFQDKLDIWAEILIQQAIKDALTQFRQSFVHQNGIGGIVNPCYVDDLSSESSWCSTWGSNMADAVHFQKLHSFYSDEKPLIFFIHGVGSSADVWTNQIGYFQEHGYETVAVDLIGHGFSSAPYGSKFYKFKQILADILVIFDKYSLQRNVVVGHSYGSSLASALAQKRSSKVCNLILMSGGGPVGLKRRETGFTCMTCLKICVQPLDYCGLYSRELFYCPSSREIAIPRTYEVPTYVLENYAYGQTWREGNLSFYRSIKIPTLLIYGLRDPYVTLVEECEMEKAIPRSVLELIPNASHMIMLDEAIRVNKLMYRFVH</sequence>
<dbReference type="eggNOG" id="KOG2382">
    <property type="taxonomic scope" value="Eukaryota"/>
</dbReference>
<organism evidence="5 6">
    <name type="scientific">Strigamia maritima</name>
    <name type="common">European centipede</name>
    <name type="synonym">Geophilus maritimus</name>
    <dbReference type="NCBI Taxonomy" id="126957"/>
    <lineage>
        <taxon>Eukaryota</taxon>
        <taxon>Metazoa</taxon>
        <taxon>Ecdysozoa</taxon>
        <taxon>Arthropoda</taxon>
        <taxon>Myriapoda</taxon>
        <taxon>Chilopoda</taxon>
        <taxon>Pleurostigmophora</taxon>
        <taxon>Geophilomorpha</taxon>
        <taxon>Linotaeniidae</taxon>
        <taxon>Strigamia</taxon>
    </lineage>
</organism>
<dbReference type="PANTHER" id="PTHR11177">
    <property type="entry name" value="CHITINASE"/>
    <property type="match status" value="1"/>
</dbReference>
<dbReference type="Pfam" id="PF00704">
    <property type="entry name" value="Glyco_hydro_18"/>
    <property type="match status" value="1"/>
</dbReference>
<dbReference type="InterPro" id="IPR011583">
    <property type="entry name" value="Chitinase_II/V-like_cat"/>
</dbReference>
<dbReference type="PRINTS" id="PR00111">
    <property type="entry name" value="ABHYDROLASE"/>
</dbReference>
<evidence type="ECO:0000256" key="3">
    <source>
        <dbReference type="RuleBase" id="RU000489"/>
    </source>
</evidence>
<dbReference type="InterPro" id="IPR017853">
    <property type="entry name" value="GH"/>
</dbReference>
<dbReference type="InterPro" id="IPR000073">
    <property type="entry name" value="AB_hydrolase_1"/>
</dbReference>
<dbReference type="Proteomes" id="UP000014500">
    <property type="component" value="Unassembled WGS sequence"/>
</dbReference>
<dbReference type="Gene3D" id="3.10.50.10">
    <property type="match status" value="1"/>
</dbReference>
<dbReference type="AlphaFoldDB" id="T1IRN6"/>
<dbReference type="PANTHER" id="PTHR11177:SF390">
    <property type="entry name" value="CHITINASE 11"/>
    <property type="match status" value="1"/>
</dbReference>
<keyword evidence="2 3" id="KW-0326">Glycosidase</keyword>
<evidence type="ECO:0000313" key="6">
    <source>
        <dbReference type="Proteomes" id="UP000014500"/>
    </source>
</evidence>
<dbReference type="PROSITE" id="PS51910">
    <property type="entry name" value="GH18_2"/>
    <property type="match status" value="1"/>
</dbReference>
<dbReference type="InterPro" id="IPR029070">
    <property type="entry name" value="Chitinase_insertion_sf"/>
</dbReference>
<feature type="domain" description="GH18" evidence="4">
    <location>
        <begin position="19"/>
        <end position="367"/>
    </location>
</feature>
<accession>T1IRN6</accession>
<dbReference type="SUPFAM" id="SSF51445">
    <property type="entry name" value="(Trans)glycosidases"/>
    <property type="match status" value="1"/>
</dbReference>
<dbReference type="Gene3D" id="3.20.20.80">
    <property type="entry name" value="Glycosidases"/>
    <property type="match status" value="1"/>
</dbReference>
<evidence type="ECO:0000259" key="4">
    <source>
        <dbReference type="PROSITE" id="PS51910"/>
    </source>
</evidence>
<dbReference type="GO" id="GO:0004568">
    <property type="term" value="F:chitinase activity"/>
    <property type="evidence" value="ECO:0007669"/>
    <property type="project" value="TreeGrafter"/>
</dbReference>
<keyword evidence="1 3" id="KW-0378">Hydrolase</keyword>
<dbReference type="SUPFAM" id="SSF54556">
    <property type="entry name" value="Chitinase insertion domain"/>
    <property type="match status" value="1"/>
</dbReference>
<dbReference type="HOGENOM" id="CLU_370605_0_0_1"/>
<dbReference type="Pfam" id="PF00561">
    <property type="entry name" value="Abhydrolase_1"/>
    <property type="match status" value="1"/>
</dbReference>
<dbReference type="GO" id="GO:0006032">
    <property type="term" value="P:chitin catabolic process"/>
    <property type="evidence" value="ECO:0007669"/>
    <property type="project" value="TreeGrafter"/>
</dbReference>
<dbReference type="InterPro" id="IPR001579">
    <property type="entry name" value="Glyco_hydro_18_chit_AS"/>
</dbReference>
<dbReference type="InterPro" id="IPR001223">
    <property type="entry name" value="Glyco_hydro18_cat"/>
</dbReference>
<protein>
    <recommendedName>
        <fullName evidence="4">GH18 domain-containing protein</fullName>
    </recommendedName>
</protein>
<dbReference type="EMBL" id="JH431373">
    <property type="status" value="NOT_ANNOTATED_CDS"/>
    <property type="molecule type" value="Genomic_DNA"/>
</dbReference>
<evidence type="ECO:0000256" key="1">
    <source>
        <dbReference type="ARBA" id="ARBA00022801"/>
    </source>
</evidence>